<dbReference type="OrthoDB" id="9810303at2"/>
<accession>A0A444QCS3</accession>
<evidence type="ECO:0000313" key="2">
    <source>
        <dbReference type="Proteomes" id="UP000288603"/>
    </source>
</evidence>
<dbReference type="AlphaFoldDB" id="A0A444QCS3"/>
<evidence type="ECO:0000313" key="1">
    <source>
        <dbReference type="EMBL" id="RWZ64461.1"/>
    </source>
</evidence>
<comment type="caution">
    <text evidence="1">The sequence shown here is derived from an EMBL/GenBank/DDBJ whole genome shotgun (WGS) entry which is preliminary data.</text>
</comment>
<keyword evidence="2" id="KW-1185">Reference proteome</keyword>
<protein>
    <submittedName>
        <fullName evidence="1">Uncharacterized protein</fullName>
    </submittedName>
</protein>
<proteinExistence type="predicted"/>
<dbReference type="EMBL" id="RZNC01000002">
    <property type="protein sequence ID" value="RWZ64461.1"/>
    <property type="molecule type" value="Genomic_DNA"/>
</dbReference>
<gene>
    <name evidence="1" type="ORF">ELQ92_06770</name>
</gene>
<dbReference type="Proteomes" id="UP000288603">
    <property type="component" value="Unassembled WGS sequence"/>
</dbReference>
<reference evidence="1 2" key="1">
    <citation type="submission" date="2018-12" db="EMBL/GenBank/DDBJ databases">
        <authorList>
            <person name="Li F."/>
        </authorList>
    </citation>
    <scope>NUCLEOTIDE SEQUENCE [LARGE SCALE GENOMIC DNA]</scope>
    <source>
        <strain evidence="1 2">8H24J-4-2</strain>
    </source>
</reference>
<name>A0A444QCS3_9MICO</name>
<dbReference type="RefSeq" id="WP_128498241.1">
    <property type="nucleotide sequence ID" value="NZ_RZNC01000002.1"/>
</dbReference>
<sequence>MTPSPGARVVAGRHQGEIPVDFAERFGGESKASLVQGFRFLMQLAMLRFGRLFSAIASERSDAVEPERLAS</sequence>
<organism evidence="1 2">
    <name type="scientific">Labedella populi</name>
    <dbReference type="NCBI Taxonomy" id="2498850"/>
    <lineage>
        <taxon>Bacteria</taxon>
        <taxon>Bacillati</taxon>
        <taxon>Actinomycetota</taxon>
        <taxon>Actinomycetes</taxon>
        <taxon>Micrococcales</taxon>
        <taxon>Microbacteriaceae</taxon>
        <taxon>Labedella</taxon>
    </lineage>
</organism>